<dbReference type="Gene3D" id="3.30.200.20">
    <property type="entry name" value="Phosphorylase Kinase, domain 1"/>
    <property type="match status" value="1"/>
</dbReference>
<evidence type="ECO:0000256" key="10">
    <source>
        <dbReference type="ARBA" id="ARBA00022734"/>
    </source>
</evidence>
<evidence type="ECO:0000256" key="18">
    <source>
        <dbReference type="ARBA" id="ARBA00048659"/>
    </source>
</evidence>
<keyword evidence="11 20" id="KW-0547">Nucleotide-binding</keyword>
<dbReference type="Proteomes" id="UP000008021">
    <property type="component" value="Chromosome 3"/>
</dbReference>
<dbReference type="PROSITE" id="PS50011">
    <property type="entry name" value="PROTEIN_KINASE_DOM"/>
    <property type="match status" value="1"/>
</dbReference>
<comment type="catalytic activity">
    <reaction evidence="18">
        <text>L-threonyl-[protein] + ATP = O-phospho-L-threonyl-[protein] + ADP + H(+)</text>
        <dbReference type="Rhea" id="RHEA:46608"/>
        <dbReference type="Rhea" id="RHEA-COMP:11060"/>
        <dbReference type="Rhea" id="RHEA-COMP:11605"/>
        <dbReference type="ChEBI" id="CHEBI:15378"/>
        <dbReference type="ChEBI" id="CHEBI:30013"/>
        <dbReference type="ChEBI" id="CHEBI:30616"/>
        <dbReference type="ChEBI" id="CHEBI:61977"/>
        <dbReference type="ChEBI" id="CHEBI:456216"/>
        <dbReference type="EC" id="2.7.11.1"/>
    </reaction>
    <physiologicalReaction direction="left-to-right" evidence="18">
        <dbReference type="Rhea" id="RHEA:46609"/>
    </physiologicalReaction>
</comment>
<evidence type="ECO:0000256" key="12">
    <source>
        <dbReference type="ARBA" id="ARBA00022777"/>
    </source>
</evidence>
<dbReference type="GO" id="GO:0030246">
    <property type="term" value="F:carbohydrate binding"/>
    <property type="evidence" value="ECO:0007669"/>
    <property type="project" value="UniProtKB-KW"/>
</dbReference>
<dbReference type="STRING" id="40149.A0A0E0CY93"/>
<evidence type="ECO:0000313" key="23">
    <source>
        <dbReference type="EnsemblPlants" id="OMERI03G10390.1"/>
    </source>
</evidence>
<keyword evidence="7" id="KW-0808">Transferase</keyword>
<reference evidence="23" key="2">
    <citation type="submission" date="2018-05" db="EMBL/GenBank/DDBJ databases">
        <title>OmerRS3 (Oryza meridionalis Reference Sequence Version 3).</title>
        <authorList>
            <person name="Zhang J."/>
            <person name="Kudrna D."/>
            <person name="Lee S."/>
            <person name="Talag J."/>
            <person name="Welchert J."/>
            <person name="Wing R.A."/>
        </authorList>
    </citation>
    <scope>NUCLEOTIDE SEQUENCE [LARGE SCALE GENOMIC DNA]</scope>
    <source>
        <strain evidence="23">cv. OR44</strain>
    </source>
</reference>
<evidence type="ECO:0000259" key="22">
    <source>
        <dbReference type="PROSITE" id="PS50011"/>
    </source>
</evidence>
<proteinExistence type="inferred from homology"/>
<evidence type="ECO:0000256" key="5">
    <source>
        <dbReference type="ARBA" id="ARBA00022475"/>
    </source>
</evidence>
<evidence type="ECO:0000256" key="6">
    <source>
        <dbReference type="ARBA" id="ARBA00022527"/>
    </source>
</evidence>
<keyword evidence="10" id="KW-0430">Lectin</keyword>
<dbReference type="GO" id="GO:0005886">
    <property type="term" value="C:plasma membrane"/>
    <property type="evidence" value="ECO:0007669"/>
    <property type="project" value="UniProtKB-SubCell"/>
</dbReference>
<evidence type="ECO:0000256" key="9">
    <source>
        <dbReference type="ARBA" id="ARBA00022729"/>
    </source>
</evidence>
<dbReference type="SUPFAM" id="SSF49899">
    <property type="entry name" value="Concanavalin A-like lectins/glucanases"/>
    <property type="match status" value="1"/>
</dbReference>
<evidence type="ECO:0000256" key="15">
    <source>
        <dbReference type="ARBA" id="ARBA00023136"/>
    </source>
</evidence>
<feature type="binding site" evidence="20">
    <location>
        <position position="562"/>
    </location>
    <ligand>
        <name>ATP</name>
        <dbReference type="ChEBI" id="CHEBI:30616"/>
    </ligand>
</feature>
<dbReference type="EC" id="2.7.11.1" evidence="4"/>
<dbReference type="AlphaFoldDB" id="A0A0E0CY93"/>
<dbReference type="PROSITE" id="PS00107">
    <property type="entry name" value="PROTEIN_KINASE_ATP"/>
    <property type="match status" value="1"/>
</dbReference>
<reference evidence="23" key="1">
    <citation type="submission" date="2015-04" db="UniProtKB">
        <authorList>
            <consortium name="EnsemblPlants"/>
        </authorList>
    </citation>
    <scope>IDENTIFICATION</scope>
</reference>
<keyword evidence="17" id="KW-0325">Glycoprotein</keyword>
<dbReference type="FunFam" id="2.60.120.200:FF:000112">
    <property type="entry name" value="L-type lectin-domain containing receptor kinase V.9"/>
    <property type="match status" value="1"/>
</dbReference>
<dbReference type="EnsemblPlants" id="OMERI03G10390.1">
    <property type="protein sequence ID" value="OMERI03G10390.1"/>
    <property type="gene ID" value="OMERI03G10390"/>
</dbReference>
<accession>A0A0E0CY93</accession>
<evidence type="ECO:0000256" key="13">
    <source>
        <dbReference type="ARBA" id="ARBA00022840"/>
    </source>
</evidence>
<name>A0A0E0CY93_9ORYZ</name>
<dbReference type="Gene3D" id="2.60.120.200">
    <property type="match status" value="1"/>
</dbReference>
<dbReference type="InterPro" id="IPR000719">
    <property type="entry name" value="Prot_kinase_dom"/>
</dbReference>
<dbReference type="GO" id="GO:0005524">
    <property type="term" value="F:ATP binding"/>
    <property type="evidence" value="ECO:0007669"/>
    <property type="project" value="UniProtKB-UniRule"/>
</dbReference>
<sequence length="855" mass="94019">MGYLAPELGHRAKATPYTDVFAFGAFLLEVTCGRRPVEQEAPMVLVDWVLDYWRSGSIMETVDPRLRNGYAEEEVELVLRLGLLCSHPLASARPSMRQVVQYLNGDSDFPELRTAQMGFSMATLLKNKGLNPDAMSYAMTSSSSIDQATKLLVQKLHPTTEDGSDKIRELCPGSCVTVAMVIIRPISSFLLVLTVFHCIKLVEPSASENQLAFEGFAGANLSLDGAAAVTPSGLIKLTNDKHTRGHAFYPTPVSFRLPPNSSATGSFSATFVFAIVSEHAELSDHGLAFLVAPSKNLSATTGAQYLGLMNISDNGKASNHVFAVELDTVLSPELHDIDSNHVGIDVNSLQSIQSHTAGYYDDSTGAFMNLTLISRKAMQVWVDYNGQAMVLNVTLAPLGVSKPKKPLLSTALDLSTVVEDITYIGFSSATGLSIAYHYVLGWSFSLNGAAPALNPSKLPVLPKLEQRHHRSEILVVVLPIATAALVIGLLLVGFMIVKRWFMYAELREDWEVEFGPQRFSYKDLFDATQGFGSKRLLGIGGFGRVYRGVLSVSNSNSEIAVKRVSHDSRQGVKEFIAEVVSMGRLRHKNLVQLLGYCRRKGELLLVYEYMSNGSLDKHLHDKNKPVLDWNLRFHIIKGIASGLLYLHEEWEQVVVHRDIKASNVLLNNEMNGCLGDFGLARLYDHGTNPRTTHIVGTMGYLSPELLRTGKASPATDVFAFGVFLLEVACGRRPLEHDLQDNQVVLLDWVLENWNRGQILDVVDPRLSSEYVAEEANLVLKLGLLCLQPLPSARPSMRQVLQYLNGTVLAPEMLPTDLDYDTLMFLQNERVESYTMLEASSLATTVGPGSDLSGGR</sequence>
<dbReference type="Gramene" id="OMERI03G10390.1">
    <property type="protein sequence ID" value="OMERI03G10390.1"/>
    <property type="gene ID" value="OMERI03G10390"/>
</dbReference>
<evidence type="ECO:0000256" key="21">
    <source>
        <dbReference type="SAM" id="Phobius"/>
    </source>
</evidence>
<evidence type="ECO:0000256" key="17">
    <source>
        <dbReference type="ARBA" id="ARBA00023180"/>
    </source>
</evidence>
<keyword evidence="16" id="KW-0675">Receptor</keyword>
<comment type="subcellular location">
    <subcellularLocation>
        <location evidence="1">Cell membrane</location>
        <topology evidence="1">Single-pass type I membrane protein</topology>
    </subcellularLocation>
</comment>
<evidence type="ECO:0000256" key="8">
    <source>
        <dbReference type="ARBA" id="ARBA00022692"/>
    </source>
</evidence>
<comment type="similarity">
    <text evidence="3">In the C-terminal section; belongs to the protein kinase superfamily. Ser/Thr protein kinase family.</text>
</comment>
<evidence type="ECO:0000256" key="4">
    <source>
        <dbReference type="ARBA" id="ARBA00012513"/>
    </source>
</evidence>
<feature type="transmembrane region" description="Helical" evidence="21">
    <location>
        <begin position="473"/>
        <end position="497"/>
    </location>
</feature>
<dbReference type="InterPro" id="IPR013320">
    <property type="entry name" value="ConA-like_dom_sf"/>
</dbReference>
<dbReference type="Pfam" id="PF00139">
    <property type="entry name" value="Lectin_legB"/>
    <property type="match status" value="1"/>
</dbReference>
<feature type="domain" description="Protein kinase" evidence="22">
    <location>
        <begin position="531"/>
        <end position="807"/>
    </location>
</feature>
<evidence type="ECO:0000256" key="3">
    <source>
        <dbReference type="ARBA" id="ARBA00010217"/>
    </source>
</evidence>
<dbReference type="InterPro" id="IPR050528">
    <property type="entry name" value="L-type_Lectin-RKs"/>
</dbReference>
<dbReference type="SMART" id="SM00220">
    <property type="entry name" value="S_TKc"/>
    <property type="match status" value="1"/>
</dbReference>
<evidence type="ECO:0000256" key="19">
    <source>
        <dbReference type="ARBA" id="ARBA00048977"/>
    </source>
</evidence>
<dbReference type="FunFam" id="3.30.200.20:FF:000112">
    <property type="entry name" value="Lectin-domain containing receptor kinase A4.3"/>
    <property type="match status" value="1"/>
</dbReference>
<keyword evidence="24" id="KW-1185">Reference proteome</keyword>
<dbReference type="CDD" id="cd14066">
    <property type="entry name" value="STKc_IRAK"/>
    <property type="match status" value="1"/>
</dbReference>
<keyword evidence="15 21" id="KW-0472">Membrane</keyword>
<evidence type="ECO:0000256" key="1">
    <source>
        <dbReference type="ARBA" id="ARBA00004251"/>
    </source>
</evidence>
<dbReference type="SUPFAM" id="SSF56112">
    <property type="entry name" value="Protein kinase-like (PK-like)"/>
    <property type="match status" value="2"/>
</dbReference>
<dbReference type="HOGENOM" id="CLU_000288_62_3_1"/>
<dbReference type="Pfam" id="PF00069">
    <property type="entry name" value="Pkinase"/>
    <property type="match status" value="1"/>
</dbReference>
<keyword evidence="6" id="KW-0723">Serine/threonine-protein kinase</keyword>
<evidence type="ECO:0000256" key="16">
    <source>
        <dbReference type="ARBA" id="ARBA00023170"/>
    </source>
</evidence>
<dbReference type="FunFam" id="1.10.510.10:FF:000517">
    <property type="entry name" value="Putative receptor kinase Lecrk"/>
    <property type="match status" value="1"/>
</dbReference>
<dbReference type="GO" id="GO:0004674">
    <property type="term" value="F:protein serine/threonine kinase activity"/>
    <property type="evidence" value="ECO:0007669"/>
    <property type="project" value="UniProtKB-KW"/>
</dbReference>
<dbReference type="PROSITE" id="PS00108">
    <property type="entry name" value="PROTEIN_KINASE_ST"/>
    <property type="match status" value="1"/>
</dbReference>
<evidence type="ECO:0000256" key="11">
    <source>
        <dbReference type="ARBA" id="ARBA00022741"/>
    </source>
</evidence>
<dbReference type="InterPro" id="IPR011009">
    <property type="entry name" value="Kinase-like_dom_sf"/>
</dbReference>
<evidence type="ECO:0000313" key="24">
    <source>
        <dbReference type="Proteomes" id="UP000008021"/>
    </source>
</evidence>
<evidence type="ECO:0000256" key="7">
    <source>
        <dbReference type="ARBA" id="ARBA00022679"/>
    </source>
</evidence>
<keyword evidence="9" id="KW-0732">Signal</keyword>
<evidence type="ECO:0000256" key="2">
    <source>
        <dbReference type="ARBA" id="ARBA00008536"/>
    </source>
</evidence>
<keyword evidence="14 21" id="KW-1133">Transmembrane helix</keyword>
<protein>
    <recommendedName>
        <fullName evidence="4">non-specific serine/threonine protein kinase</fullName>
        <ecNumber evidence="4">2.7.11.1</ecNumber>
    </recommendedName>
</protein>
<dbReference type="InterPro" id="IPR017441">
    <property type="entry name" value="Protein_kinase_ATP_BS"/>
</dbReference>
<keyword evidence="8 21" id="KW-0812">Transmembrane</keyword>
<keyword evidence="5" id="KW-1003">Cell membrane</keyword>
<comment type="catalytic activity">
    <reaction evidence="19">
        <text>L-seryl-[protein] + ATP = O-phospho-L-seryl-[protein] + ADP + H(+)</text>
        <dbReference type="Rhea" id="RHEA:17989"/>
        <dbReference type="Rhea" id="RHEA-COMP:9863"/>
        <dbReference type="Rhea" id="RHEA-COMP:11604"/>
        <dbReference type="ChEBI" id="CHEBI:15378"/>
        <dbReference type="ChEBI" id="CHEBI:29999"/>
        <dbReference type="ChEBI" id="CHEBI:30616"/>
        <dbReference type="ChEBI" id="CHEBI:83421"/>
        <dbReference type="ChEBI" id="CHEBI:456216"/>
        <dbReference type="EC" id="2.7.11.1"/>
    </reaction>
    <physiologicalReaction direction="left-to-right" evidence="19">
        <dbReference type="Rhea" id="RHEA:17990"/>
    </physiologicalReaction>
</comment>
<dbReference type="Gene3D" id="1.10.510.10">
    <property type="entry name" value="Transferase(Phosphotransferase) domain 1"/>
    <property type="match status" value="2"/>
</dbReference>
<keyword evidence="12" id="KW-0418">Kinase</keyword>
<dbReference type="InterPro" id="IPR001220">
    <property type="entry name" value="Legume_lectin_dom"/>
</dbReference>
<keyword evidence="13 20" id="KW-0067">ATP-binding</keyword>
<evidence type="ECO:0000256" key="14">
    <source>
        <dbReference type="ARBA" id="ARBA00022989"/>
    </source>
</evidence>
<dbReference type="PANTHER" id="PTHR27007">
    <property type="match status" value="1"/>
</dbReference>
<dbReference type="GO" id="GO:1901001">
    <property type="term" value="P:negative regulation of response to salt stress"/>
    <property type="evidence" value="ECO:0007669"/>
    <property type="project" value="UniProtKB-ARBA"/>
</dbReference>
<evidence type="ECO:0000256" key="20">
    <source>
        <dbReference type="PROSITE-ProRule" id="PRU10141"/>
    </source>
</evidence>
<comment type="similarity">
    <text evidence="2">In the N-terminal section; belongs to the leguminous lectin family.</text>
</comment>
<dbReference type="InterPro" id="IPR008271">
    <property type="entry name" value="Ser/Thr_kinase_AS"/>
</dbReference>
<dbReference type="CDD" id="cd06899">
    <property type="entry name" value="lectin_legume_LecRK_Arcelin_ConA"/>
    <property type="match status" value="1"/>
</dbReference>
<organism evidence="23">
    <name type="scientific">Oryza meridionalis</name>
    <dbReference type="NCBI Taxonomy" id="40149"/>
    <lineage>
        <taxon>Eukaryota</taxon>
        <taxon>Viridiplantae</taxon>
        <taxon>Streptophyta</taxon>
        <taxon>Embryophyta</taxon>
        <taxon>Tracheophyta</taxon>
        <taxon>Spermatophyta</taxon>
        <taxon>Magnoliopsida</taxon>
        <taxon>Liliopsida</taxon>
        <taxon>Poales</taxon>
        <taxon>Poaceae</taxon>
        <taxon>BOP clade</taxon>
        <taxon>Oryzoideae</taxon>
        <taxon>Oryzeae</taxon>
        <taxon>Oryzinae</taxon>
        <taxon>Oryza</taxon>
    </lineage>
</organism>
<dbReference type="eggNOG" id="ENOG502QSJ4">
    <property type="taxonomic scope" value="Eukaryota"/>
</dbReference>